<evidence type="ECO:0000313" key="3">
    <source>
        <dbReference type="EMBL" id="MBS7825229.1"/>
    </source>
</evidence>
<dbReference type="GO" id="GO:0016226">
    <property type="term" value="P:iron-sulfur cluster assembly"/>
    <property type="evidence" value="ECO:0007669"/>
    <property type="project" value="InterPro"/>
</dbReference>
<dbReference type="InterPro" id="IPR016092">
    <property type="entry name" value="ATAP"/>
</dbReference>
<dbReference type="InterPro" id="IPR050322">
    <property type="entry name" value="Fe-S_cluster_asmbl/transfer"/>
</dbReference>
<reference evidence="3" key="1">
    <citation type="submission" date="2021-03" db="EMBL/GenBank/DDBJ databases">
        <title>Identification and antibiotic profiling of Wohlfahrtiimonas chitiniclastica, an underestimated human pathogen.</title>
        <authorList>
            <person name="Kopf A."/>
            <person name="Bunk B."/>
            <person name="Coldewey S."/>
            <person name="Gunzer F."/>
            <person name="Riedel T."/>
            <person name="Schroettner P."/>
        </authorList>
    </citation>
    <scope>NUCLEOTIDE SEQUENCE</scope>
    <source>
        <strain evidence="3">DSM 100917</strain>
    </source>
</reference>
<gene>
    <name evidence="3" type="ORF">J7561_08435</name>
</gene>
<dbReference type="GO" id="GO:0051537">
    <property type="term" value="F:2 iron, 2 sulfur cluster binding"/>
    <property type="evidence" value="ECO:0007669"/>
    <property type="project" value="UniProtKB-ARBA"/>
</dbReference>
<dbReference type="InterPro" id="IPR000361">
    <property type="entry name" value="ATAP_core_dom"/>
</dbReference>
<dbReference type="PANTHER" id="PTHR10072:SF41">
    <property type="entry name" value="IRON-SULFUR CLUSTER ASSEMBLY 1 HOMOLOG, MITOCHONDRIAL"/>
    <property type="match status" value="1"/>
</dbReference>
<name>A0AB35BZX4_9GAMM</name>
<dbReference type="AlphaFoldDB" id="A0AB35BZX4"/>
<comment type="caution">
    <text evidence="3">The sequence shown here is derived from an EMBL/GenBank/DDBJ whole genome shotgun (WGS) entry which is preliminary data.</text>
</comment>
<dbReference type="GeneID" id="58264677"/>
<dbReference type="EMBL" id="JAGIBU010000008">
    <property type="protein sequence ID" value="MBS7825229.1"/>
    <property type="molecule type" value="Genomic_DNA"/>
</dbReference>
<dbReference type="GO" id="GO:0005737">
    <property type="term" value="C:cytoplasm"/>
    <property type="evidence" value="ECO:0007669"/>
    <property type="project" value="TreeGrafter"/>
</dbReference>
<organism evidence="3 4">
    <name type="scientific">Wohlfahrtiimonas chitiniclastica</name>
    <dbReference type="NCBI Taxonomy" id="400946"/>
    <lineage>
        <taxon>Bacteria</taxon>
        <taxon>Pseudomonadati</taxon>
        <taxon>Pseudomonadota</taxon>
        <taxon>Gammaproteobacteria</taxon>
        <taxon>Cardiobacteriales</taxon>
        <taxon>Ignatzschineriaceae</taxon>
        <taxon>Wohlfahrtiimonas</taxon>
    </lineage>
</organism>
<dbReference type="SUPFAM" id="SSF89360">
    <property type="entry name" value="HesB-like domain"/>
    <property type="match status" value="1"/>
</dbReference>
<evidence type="ECO:0000259" key="2">
    <source>
        <dbReference type="Pfam" id="PF01521"/>
    </source>
</evidence>
<dbReference type="NCBIfam" id="TIGR00049">
    <property type="entry name" value="iron-sulfur cluster assembly accessory protein"/>
    <property type="match status" value="1"/>
</dbReference>
<dbReference type="Proteomes" id="UP000680020">
    <property type="component" value="Unassembled WGS sequence"/>
</dbReference>
<dbReference type="RefSeq" id="WP_008316118.1">
    <property type="nucleotide sequence ID" value="NZ_JAGIBR010000009.1"/>
</dbReference>
<comment type="similarity">
    <text evidence="1">Belongs to the HesB/IscA family.</text>
</comment>
<feature type="domain" description="Core" evidence="2">
    <location>
        <begin position="3"/>
        <end position="100"/>
    </location>
</feature>
<dbReference type="Pfam" id="PF01521">
    <property type="entry name" value="Fe-S_biosyn"/>
    <property type="match status" value="1"/>
</dbReference>
<evidence type="ECO:0000313" key="4">
    <source>
        <dbReference type="Proteomes" id="UP000680020"/>
    </source>
</evidence>
<protein>
    <submittedName>
        <fullName evidence="3">Iron-sulfur cluster assembly accessory protein</fullName>
    </submittedName>
</protein>
<dbReference type="PANTHER" id="PTHR10072">
    <property type="entry name" value="IRON-SULFUR CLUSTER ASSEMBLY PROTEIN"/>
    <property type="match status" value="1"/>
</dbReference>
<accession>A0AB35BZX4</accession>
<evidence type="ECO:0000256" key="1">
    <source>
        <dbReference type="ARBA" id="ARBA00006718"/>
    </source>
</evidence>
<dbReference type="Gene3D" id="2.60.300.12">
    <property type="entry name" value="HesB-like domain"/>
    <property type="match status" value="1"/>
</dbReference>
<proteinExistence type="inferred from homology"/>
<sequence>MFSVTDSAFKQLDAQLAAAAEKYINIAIRKSGCSGYRYFIELCDDIEGKLIITETPVTIVTDQANEPYIQNVTLDYVQEGLNRSFKFSNPDAKSECGCGESFMF</sequence>
<dbReference type="InterPro" id="IPR035903">
    <property type="entry name" value="HesB-like_dom_sf"/>
</dbReference>